<keyword evidence="2" id="KW-0456">Lyase</keyword>
<dbReference type="SUPFAM" id="SSF51658">
    <property type="entry name" value="Xylose isomerase-like"/>
    <property type="match status" value="1"/>
</dbReference>
<comment type="caution">
    <text evidence="2">The sequence shown here is derived from an EMBL/GenBank/DDBJ whole genome shotgun (WGS) entry which is preliminary data.</text>
</comment>
<dbReference type="Proteomes" id="UP000485562">
    <property type="component" value="Unassembled WGS sequence"/>
</dbReference>
<dbReference type="EMBL" id="MWDQ01000023">
    <property type="protein sequence ID" value="OQB75132.1"/>
    <property type="molecule type" value="Genomic_DNA"/>
</dbReference>
<dbReference type="InterPro" id="IPR050312">
    <property type="entry name" value="IolE/XylAMocC-like"/>
</dbReference>
<sequence>MKIGIQLYTIREYFKSIDEFAGAAKKLSDIGFRYVETAGFGNLEVKQFKKILDDCGLKVCSSHIGVDRILQEIQAVKDEMSILGASCCNSSWPGAESFDIDGITKTAEKIAKAAELMKKNGLELGYHNHGIEFAKCNNKTWLEIIMETSKGLLTAQIDTYWVQYGGGDPAYWIKKYLKQLNSIHFKDMGMSQDNKQAMVAVGTGNLNWEKILSAAKDSSARYAILEMDFSPLLPLWDSIKISFENMSKWGLEIT</sequence>
<evidence type="ECO:0000259" key="1">
    <source>
        <dbReference type="Pfam" id="PF01261"/>
    </source>
</evidence>
<dbReference type="PANTHER" id="PTHR12110">
    <property type="entry name" value="HYDROXYPYRUVATE ISOMERASE"/>
    <property type="match status" value="1"/>
</dbReference>
<evidence type="ECO:0000313" key="2">
    <source>
        <dbReference type="EMBL" id="OQB75132.1"/>
    </source>
</evidence>
<dbReference type="Gene3D" id="3.20.20.150">
    <property type="entry name" value="Divalent-metal-dependent TIM barrel enzymes"/>
    <property type="match status" value="1"/>
</dbReference>
<protein>
    <submittedName>
        <fullName evidence="2">Inosose dehydratase</fullName>
        <ecNumber evidence="2">4.2.1.44</ecNumber>
    </submittedName>
</protein>
<dbReference type="AlphaFoldDB" id="A0A1V6CE00"/>
<feature type="domain" description="Xylose isomerase-like TIM barrel" evidence="1">
    <location>
        <begin position="25"/>
        <end position="227"/>
    </location>
</feature>
<organism evidence="2">
    <name type="scientific">candidate division TA06 bacterium ADurb.Bin131</name>
    <dbReference type="NCBI Taxonomy" id="1852827"/>
    <lineage>
        <taxon>Bacteria</taxon>
        <taxon>Bacteria division TA06</taxon>
    </lineage>
</organism>
<name>A0A1V6CE00_UNCT6</name>
<dbReference type="PANTHER" id="PTHR12110:SF41">
    <property type="entry name" value="INOSOSE DEHYDRATASE"/>
    <property type="match status" value="1"/>
</dbReference>
<dbReference type="InterPro" id="IPR013022">
    <property type="entry name" value="Xyl_isomerase-like_TIM-brl"/>
</dbReference>
<dbReference type="InterPro" id="IPR036237">
    <property type="entry name" value="Xyl_isomerase-like_sf"/>
</dbReference>
<accession>A0A1V6CE00</accession>
<dbReference type="GO" id="GO:0050114">
    <property type="term" value="F:myo-inosose-2 dehydratase activity"/>
    <property type="evidence" value="ECO:0007669"/>
    <property type="project" value="UniProtKB-EC"/>
</dbReference>
<reference evidence="2" key="1">
    <citation type="submission" date="2017-02" db="EMBL/GenBank/DDBJ databases">
        <title>Delving into the versatile metabolic prowess of the omnipresent phylum Bacteroidetes.</title>
        <authorList>
            <person name="Nobu M.K."/>
            <person name="Mei R."/>
            <person name="Narihiro T."/>
            <person name="Kuroda K."/>
            <person name="Liu W.-T."/>
        </authorList>
    </citation>
    <scope>NUCLEOTIDE SEQUENCE</scope>
    <source>
        <strain evidence="2">ADurb.Bin131</strain>
    </source>
</reference>
<proteinExistence type="predicted"/>
<dbReference type="EC" id="4.2.1.44" evidence="2"/>
<gene>
    <name evidence="2" type="primary">iolE_1</name>
    <name evidence="2" type="ORF">BWX89_00157</name>
</gene>
<dbReference type="Pfam" id="PF01261">
    <property type="entry name" value="AP_endonuc_2"/>
    <property type="match status" value="1"/>
</dbReference>